<sequence length="162" mass="19486">MIDLRSKILTEFYNSIEVNDAISKMHPIELQEDLKGELFLILAELPEEKLIGLYQAKQLRFYVVRVMLNLVRSTDKKFYAKYRNFVEYEEREIADESQADPTEFISKYFEGLYWYEKELLRLYTFEFNRNARQLSRATGIPYMSIIRTLNKTKQDLKSKIRK</sequence>
<accession>A0A6J5LZP3</accession>
<dbReference type="EMBL" id="LR796329">
    <property type="protein sequence ID" value="CAB4137229.1"/>
    <property type="molecule type" value="Genomic_DNA"/>
</dbReference>
<organism evidence="1">
    <name type="scientific">uncultured Caudovirales phage</name>
    <dbReference type="NCBI Taxonomy" id="2100421"/>
    <lineage>
        <taxon>Viruses</taxon>
        <taxon>Duplodnaviria</taxon>
        <taxon>Heunggongvirae</taxon>
        <taxon>Uroviricota</taxon>
        <taxon>Caudoviricetes</taxon>
        <taxon>Peduoviridae</taxon>
        <taxon>Maltschvirus</taxon>
        <taxon>Maltschvirus maltsch</taxon>
    </lineage>
</organism>
<protein>
    <submittedName>
        <fullName evidence="1">Uncharacterized protein</fullName>
    </submittedName>
</protein>
<proteinExistence type="predicted"/>
<reference evidence="1" key="1">
    <citation type="submission" date="2020-04" db="EMBL/GenBank/DDBJ databases">
        <authorList>
            <person name="Chiriac C."/>
            <person name="Salcher M."/>
            <person name="Ghai R."/>
            <person name="Kavagutti S V."/>
        </authorList>
    </citation>
    <scope>NUCLEOTIDE SEQUENCE</scope>
</reference>
<evidence type="ECO:0000313" key="1">
    <source>
        <dbReference type="EMBL" id="CAB4137229.1"/>
    </source>
</evidence>
<gene>
    <name evidence="1" type="ORF">UFOVP316_27</name>
</gene>
<name>A0A6J5LZP3_9CAUD</name>